<evidence type="ECO:0000256" key="3">
    <source>
        <dbReference type="ARBA" id="ARBA00022741"/>
    </source>
</evidence>
<dbReference type="InterPro" id="IPR020568">
    <property type="entry name" value="Ribosomal_Su5_D2-typ_SF"/>
</dbReference>
<comment type="caution">
    <text evidence="8">The sequence shown here is derived from an EMBL/GenBank/DDBJ whole genome shotgun (WGS) entry which is preliminary data.</text>
</comment>
<dbReference type="Pfam" id="PF00679">
    <property type="entry name" value="EFG_C"/>
    <property type="match status" value="1"/>
</dbReference>
<proteinExistence type="inferred from homology"/>
<dbReference type="InterPro" id="IPR014721">
    <property type="entry name" value="Ribsml_uS5_D2-typ_fold_subgr"/>
</dbReference>
<dbReference type="InterPro" id="IPR004540">
    <property type="entry name" value="Transl_elong_EFG/EF2"/>
</dbReference>
<dbReference type="InterPro" id="IPR035647">
    <property type="entry name" value="EFG_III/V"/>
</dbReference>
<dbReference type="PROSITE" id="PS51722">
    <property type="entry name" value="G_TR_2"/>
    <property type="match status" value="1"/>
</dbReference>
<dbReference type="PANTHER" id="PTHR43261:SF6">
    <property type="entry name" value="ELONGATION FACTOR G-LIKE PROTEIN"/>
    <property type="match status" value="1"/>
</dbReference>
<dbReference type="SUPFAM" id="SSF50447">
    <property type="entry name" value="Translation proteins"/>
    <property type="match status" value="1"/>
</dbReference>
<dbReference type="InterPro" id="IPR009000">
    <property type="entry name" value="Transl_B-barrel_sf"/>
</dbReference>
<dbReference type="SUPFAM" id="SSF54211">
    <property type="entry name" value="Ribosomal protein S5 domain 2-like"/>
    <property type="match status" value="1"/>
</dbReference>
<dbReference type="InterPro" id="IPR027417">
    <property type="entry name" value="P-loop_NTPase"/>
</dbReference>
<evidence type="ECO:0000256" key="5">
    <source>
        <dbReference type="NCBIfam" id="TIGR00484"/>
    </source>
</evidence>
<dbReference type="InterPro" id="IPR041095">
    <property type="entry name" value="EFG_II"/>
</dbReference>
<evidence type="ECO:0000256" key="2">
    <source>
        <dbReference type="ARBA" id="ARBA00017872"/>
    </source>
</evidence>
<dbReference type="Gene3D" id="3.30.230.10">
    <property type="match status" value="1"/>
</dbReference>
<dbReference type="OrthoDB" id="9804431at2"/>
<dbReference type="GO" id="GO:0003746">
    <property type="term" value="F:translation elongation factor activity"/>
    <property type="evidence" value="ECO:0007669"/>
    <property type="project" value="UniProtKB-UniRule"/>
</dbReference>
<gene>
    <name evidence="7" type="primary">fusA</name>
    <name evidence="8" type="ORF">DES51_10527</name>
    <name evidence="7" type="ORF">MQE39_15020</name>
</gene>
<dbReference type="GeneID" id="94440111"/>
<sequence>MRDYLAHEVRNVTVLGHSGAGKTGVLEAMLYFTKASDRFGKTSEGSSLIDYDPEEIKRGITVYSTIVPIEWRDTKINFIDTPGYLDFIGEAESGLAAGDNALIVVGAKEGVQSGTQTAWEAAQSRKLPTIFFINKLDEEHASFKKTYEGLREAFGKTVIPFEVPIVENGEVVGSINILRDKAWYFKGEKANRDKACDVPDDMKDEVAEYKNQIAEAIAMGDDELMEKYFSGEEFSEAELTRGVRIGVRSGEIRPVFSGSAINMTGIERLMDLIVKYFPTYGENGTVTVTDIEKEEPVELQTTENEKFTGLVFKTIVDPFVGRISFIKVKSGTLSADSNVYNPKKDKMEKIAQIYIIKGKHQTAVGKLFTGDIGAVTKLGYTQTNDTLCDKGCHYAVDPIKFTEPMLGVAVWPKSKNDDDKLSNALARMVEEDQTCRLVNNKETKENVFYGVGDQHIDVLVSKMRAKYKVEVNLTVPKVPYRETIKKTVVGEGRHKKQSGGHGQFGHVFVEFSPNPDTEEMVFEEKVFGGAVPRQYFPAVETGLRECMNKGYLAGFKVVNLKATLLDGKYHDVDSSEMAFKLAAHLAYKDAMPKANAILLEPIVTATVVVPDEYTGTIIGDFNKRRGTIMGMDMENDHQKITAEVPLAEMMKYPTDLRSMTQGRGVYTQKFERYEPVPANIAEKVIANTKKEEEEE</sequence>
<evidence type="ECO:0000259" key="6">
    <source>
        <dbReference type="PROSITE" id="PS51722"/>
    </source>
</evidence>
<keyword evidence="8" id="KW-0251">Elongation factor</keyword>
<dbReference type="InterPro" id="IPR047872">
    <property type="entry name" value="EFG_IV"/>
</dbReference>
<dbReference type="SUPFAM" id="SSF54980">
    <property type="entry name" value="EF-G C-terminal domain-like"/>
    <property type="match status" value="2"/>
</dbReference>
<keyword evidence="3" id="KW-0547">Nucleotide-binding</keyword>
<dbReference type="Gene3D" id="3.30.70.240">
    <property type="match status" value="1"/>
</dbReference>
<dbReference type="InterPro" id="IPR005517">
    <property type="entry name" value="Transl_elong_EFG/EF2_IV"/>
</dbReference>
<dbReference type="GO" id="GO:0032790">
    <property type="term" value="P:ribosome disassembly"/>
    <property type="evidence" value="ECO:0007669"/>
    <property type="project" value="TreeGrafter"/>
</dbReference>
<dbReference type="CDD" id="cd01434">
    <property type="entry name" value="EFG_mtEFG1_IV"/>
    <property type="match status" value="1"/>
</dbReference>
<dbReference type="InterPro" id="IPR005225">
    <property type="entry name" value="Small_GTP-bd"/>
</dbReference>
<comment type="similarity">
    <text evidence="1">Belongs to the TRAFAC class translation factor GTPase superfamily. Classic translation factor GTPase family. EF-G/EF-2 subfamily.</text>
</comment>
<organism evidence="8 9">
    <name type="scientific">Dielma fastidiosa</name>
    <dbReference type="NCBI Taxonomy" id="1034346"/>
    <lineage>
        <taxon>Bacteria</taxon>
        <taxon>Bacillati</taxon>
        <taxon>Bacillota</taxon>
        <taxon>Erysipelotrichia</taxon>
        <taxon>Erysipelotrichales</taxon>
        <taxon>Erysipelotrichaceae</taxon>
        <taxon>Dielma</taxon>
    </lineage>
</organism>
<dbReference type="STRING" id="1034346.GCA_000313565_00621"/>
<dbReference type="GO" id="GO:0003924">
    <property type="term" value="F:GTPase activity"/>
    <property type="evidence" value="ECO:0007669"/>
    <property type="project" value="InterPro"/>
</dbReference>
<dbReference type="CDD" id="cd03713">
    <property type="entry name" value="EFG_mtEFG_C"/>
    <property type="match status" value="1"/>
</dbReference>
<dbReference type="FunFam" id="3.30.70.240:FF:000001">
    <property type="entry name" value="Elongation factor G"/>
    <property type="match status" value="1"/>
</dbReference>
<dbReference type="SUPFAM" id="SSF52540">
    <property type="entry name" value="P-loop containing nucleoside triphosphate hydrolases"/>
    <property type="match status" value="1"/>
</dbReference>
<dbReference type="NCBIfam" id="TIGR00484">
    <property type="entry name" value="EF-G"/>
    <property type="match status" value="1"/>
</dbReference>
<dbReference type="FunFam" id="3.30.230.10:FF:000003">
    <property type="entry name" value="Elongation factor G"/>
    <property type="match status" value="1"/>
</dbReference>
<dbReference type="AlphaFoldDB" id="A0A2V2F778"/>
<dbReference type="PANTHER" id="PTHR43261">
    <property type="entry name" value="TRANSLATION ELONGATION FACTOR G-RELATED"/>
    <property type="match status" value="1"/>
</dbReference>
<dbReference type="Pfam" id="PF03764">
    <property type="entry name" value="EFG_IV"/>
    <property type="match status" value="1"/>
</dbReference>
<dbReference type="Gene3D" id="2.40.30.10">
    <property type="entry name" value="Translation factors"/>
    <property type="match status" value="1"/>
</dbReference>
<dbReference type="NCBIfam" id="NF009381">
    <property type="entry name" value="PRK12740.1-5"/>
    <property type="match status" value="1"/>
</dbReference>
<dbReference type="Pfam" id="PF22042">
    <property type="entry name" value="EF-G_D2"/>
    <property type="match status" value="1"/>
</dbReference>
<dbReference type="EMBL" id="QJKH01000005">
    <property type="protein sequence ID" value="PXX79557.1"/>
    <property type="molecule type" value="Genomic_DNA"/>
</dbReference>
<evidence type="ECO:0000256" key="4">
    <source>
        <dbReference type="ARBA" id="ARBA00023134"/>
    </source>
</evidence>
<dbReference type="NCBIfam" id="NF009379">
    <property type="entry name" value="PRK12740.1-3"/>
    <property type="match status" value="1"/>
</dbReference>
<accession>A0A2V2F778</accession>
<dbReference type="PRINTS" id="PR00315">
    <property type="entry name" value="ELONGATNFCT"/>
</dbReference>
<dbReference type="SMART" id="SM00838">
    <property type="entry name" value="EFG_C"/>
    <property type="match status" value="1"/>
</dbReference>
<dbReference type="InterPro" id="IPR000640">
    <property type="entry name" value="EFG_V-like"/>
</dbReference>
<dbReference type="Gene3D" id="3.40.50.300">
    <property type="entry name" value="P-loop containing nucleotide triphosphate hydrolases"/>
    <property type="match status" value="1"/>
</dbReference>
<evidence type="ECO:0000256" key="1">
    <source>
        <dbReference type="ARBA" id="ARBA00005870"/>
    </source>
</evidence>
<dbReference type="Proteomes" id="UP001276902">
    <property type="component" value="Unassembled WGS sequence"/>
</dbReference>
<feature type="domain" description="Tr-type G" evidence="6">
    <location>
        <begin position="7"/>
        <end position="281"/>
    </location>
</feature>
<keyword evidence="8" id="KW-0648">Protein biosynthesis</keyword>
<dbReference type="InterPro" id="IPR035649">
    <property type="entry name" value="EFG_V"/>
</dbReference>
<dbReference type="Gene3D" id="3.30.70.870">
    <property type="entry name" value="Elongation Factor G (Translational Gtpase), domain 3"/>
    <property type="match status" value="1"/>
</dbReference>
<dbReference type="EMBL" id="JALDAW010000023">
    <property type="protein sequence ID" value="MDY5169431.1"/>
    <property type="molecule type" value="Genomic_DNA"/>
</dbReference>
<dbReference type="SMART" id="SM00889">
    <property type="entry name" value="EFG_IV"/>
    <property type="match status" value="1"/>
</dbReference>
<dbReference type="InterPro" id="IPR053905">
    <property type="entry name" value="EF-G-like_DII"/>
</dbReference>
<dbReference type="InterPro" id="IPR000795">
    <property type="entry name" value="T_Tr_GTP-bd_dom"/>
</dbReference>
<protein>
    <recommendedName>
        <fullName evidence="2 5">Elongation factor G</fullName>
    </recommendedName>
</protein>
<evidence type="ECO:0000313" key="9">
    <source>
        <dbReference type="Proteomes" id="UP000247612"/>
    </source>
</evidence>
<evidence type="ECO:0000313" key="8">
    <source>
        <dbReference type="EMBL" id="PXX79557.1"/>
    </source>
</evidence>
<keyword evidence="9" id="KW-1185">Reference proteome</keyword>
<reference evidence="7" key="2">
    <citation type="submission" date="2022-03" db="EMBL/GenBank/DDBJ databases">
        <title>First case of bacteraemia caused by Dielma fastidiosa in a patient hospitalised with diverticulitis.</title>
        <authorList>
            <person name="Forman-Ankjaer B."/>
            <person name="Hvid-Jensen F."/>
            <person name="Kobel C.M."/>
            <person name="Greve T."/>
        </authorList>
    </citation>
    <scope>NUCLEOTIDE SEQUENCE</scope>
    <source>
        <strain evidence="7">AUH_DF_2021</strain>
    </source>
</reference>
<dbReference type="Proteomes" id="UP000247612">
    <property type="component" value="Unassembled WGS sequence"/>
</dbReference>
<dbReference type="CDD" id="cd04170">
    <property type="entry name" value="EF-G_bact"/>
    <property type="match status" value="1"/>
</dbReference>
<evidence type="ECO:0000313" key="7">
    <source>
        <dbReference type="EMBL" id="MDY5169431.1"/>
    </source>
</evidence>
<dbReference type="GO" id="GO:0005525">
    <property type="term" value="F:GTP binding"/>
    <property type="evidence" value="ECO:0007669"/>
    <property type="project" value="UniProtKB-UniRule"/>
</dbReference>
<dbReference type="CDD" id="cd04088">
    <property type="entry name" value="EFG_mtEFG_II"/>
    <property type="match status" value="1"/>
</dbReference>
<reference evidence="8 9" key="1">
    <citation type="submission" date="2018-05" db="EMBL/GenBank/DDBJ databases">
        <title>Genomic Encyclopedia of Type Strains, Phase IV (KMG-IV): sequencing the most valuable type-strain genomes for metagenomic binning, comparative biology and taxonomic classification.</title>
        <authorList>
            <person name="Goeker M."/>
        </authorList>
    </citation>
    <scope>NUCLEOTIDE SEQUENCE [LARGE SCALE GENOMIC DNA]</scope>
    <source>
        <strain evidence="8 9">JC118</strain>
    </source>
</reference>
<dbReference type="Pfam" id="PF00009">
    <property type="entry name" value="GTP_EFTU"/>
    <property type="match status" value="1"/>
</dbReference>
<name>A0A2V2F778_9FIRM</name>
<dbReference type="RefSeq" id="WP_022936928.1">
    <property type="nucleotide sequence ID" value="NZ_BAABZA010000001.1"/>
</dbReference>
<keyword evidence="4" id="KW-0342">GTP-binding</keyword>
<dbReference type="Pfam" id="PF14492">
    <property type="entry name" value="EFG_III"/>
    <property type="match status" value="1"/>
</dbReference>
<dbReference type="NCBIfam" id="TIGR00231">
    <property type="entry name" value="small_GTP"/>
    <property type="match status" value="1"/>
</dbReference>